<reference evidence="1" key="1">
    <citation type="submission" date="2019-04" db="EMBL/GenBank/DDBJ databases">
        <title>Microbes associate with the intestines of laboratory mice.</title>
        <authorList>
            <person name="Navarre W."/>
            <person name="Wong E."/>
            <person name="Huang K."/>
            <person name="Tropini C."/>
            <person name="Ng K."/>
            <person name="Yu B."/>
        </authorList>
    </citation>
    <scope>NUCLEOTIDE SEQUENCE</scope>
    <source>
        <strain evidence="1">NM73_A23</strain>
    </source>
</reference>
<sequence>MRRLGYQDSQMTTVLERLKRASEARGRYVATGEVVYEGAAGTQSVEQVREAMSKLTPGTLYLIMSGGKSDSDYMSREAYIKATMCLNMWTRLLASFQSFSVKIFN</sequence>
<gene>
    <name evidence="1" type="ORF">E5358_01415</name>
</gene>
<dbReference type="Proteomes" id="UP000308886">
    <property type="component" value="Unassembled WGS sequence"/>
</dbReference>
<accession>A0AC61QTP9</accession>
<evidence type="ECO:0000313" key="1">
    <source>
        <dbReference type="EMBL" id="TGX83865.1"/>
    </source>
</evidence>
<keyword evidence="2" id="KW-1185">Reference proteome</keyword>
<protein>
    <submittedName>
        <fullName evidence="1">Uncharacterized protein</fullName>
    </submittedName>
</protein>
<comment type="caution">
    <text evidence="1">The sequence shown here is derived from an EMBL/GenBank/DDBJ whole genome shotgun (WGS) entry which is preliminary data.</text>
</comment>
<evidence type="ECO:0000313" key="2">
    <source>
        <dbReference type="Proteomes" id="UP000308886"/>
    </source>
</evidence>
<proteinExistence type="predicted"/>
<name>A0AC61QTP9_9BACT</name>
<organism evidence="1 2">
    <name type="scientific">Palleniella muris</name>
    <dbReference type="NCBI Taxonomy" id="3038145"/>
    <lineage>
        <taxon>Bacteria</taxon>
        <taxon>Pseudomonadati</taxon>
        <taxon>Bacteroidota</taxon>
        <taxon>Bacteroidia</taxon>
        <taxon>Bacteroidales</taxon>
        <taxon>Prevotellaceae</taxon>
        <taxon>Palleniella</taxon>
    </lineage>
</organism>
<dbReference type="EMBL" id="SRZC01000002">
    <property type="protein sequence ID" value="TGX83865.1"/>
    <property type="molecule type" value="Genomic_DNA"/>
</dbReference>